<evidence type="ECO:0000313" key="2">
    <source>
        <dbReference type="EMBL" id="CAH2004001.1"/>
    </source>
</evidence>
<evidence type="ECO:0000259" key="1">
    <source>
        <dbReference type="PROSITE" id="PS51029"/>
    </source>
</evidence>
<dbReference type="InterPro" id="IPR006578">
    <property type="entry name" value="MADF-dom"/>
</dbReference>
<proteinExistence type="predicted"/>
<accession>A0A9P0LWJ2</accession>
<reference evidence="2" key="1">
    <citation type="submission" date="2022-03" db="EMBL/GenBank/DDBJ databases">
        <authorList>
            <person name="Sayadi A."/>
        </authorList>
    </citation>
    <scope>NUCLEOTIDE SEQUENCE</scope>
</reference>
<dbReference type="EMBL" id="CAKOFQ010007567">
    <property type="protein sequence ID" value="CAH2004001.1"/>
    <property type="molecule type" value="Genomic_DNA"/>
</dbReference>
<organism evidence="2 3">
    <name type="scientific">Acanthoscelides obtectus</name>
    <name type="common">Bean weevil</name>
    <name type="synonym">Bruchus obtectus</name>
    <dbReference type="NCBI Taxonomy" id="200917"/>
    <lineage>
        <taxon>Eukaryota</taxon>
        <taxon>Metazoa</taxon>
        <taxon>Ecdysozoa</taxon>
        <taxon>Arthropoda</taxon>
        <taxon>Hexapoda</taxon>
        <taxon>Insecta</taxon>
        <taxon>Pterygota</taxon>
        <taxon>Neoptera</taxon>
        <taxon>Endopterygota</taxon>
        <taxon>Coleoptera</taxon>
        <taxon>Polyphaga</taxon>
        <taxon>Cucujiformia</taxon>
        <taxon>Chrysomeloidea</taxon>
        <taxon>Chrysomelidae</taxon>
        <taxon>Bruchinae</taxon>
        <taxon>Bruchini</taxon>
        <taxon>Acanthoscelides</taxon>
    </lineage>
</organism>
<dbReference type="Proteomes" id="UP001152888">
    <property type="component" value="Unassembled WGS sequence"/>
</dbReference>
<dbReference type="Pfam" id="PF10545">
    <property type="entry name" value="MADF_DNA_bdg"/>
    <property type="match status" value="1"/>
</dbReference>
<dbReference type="PROSITE" id="PS51029">
    <property type="entry name" value="MADF"/>
    <property type="match status" value="1"/>
</dbReference>
<comment type="caution">
    <text evidence="2">The sequence shown here is derived from an EMBL/GenBank/DDBJ whole genome shotgun (WGS) entry which is preliminary data.</text>
</comment>
<keyword evidence="3" id="KW-1185">Reference proteome</keyword>
<protein>
    <recommendedName>
        <fullName evidence="1">MADF domain-containing protein</fullName>
    </recommendedName>
</protein>
<gene>
    <name evidence="2" type="ORF">ACAOBT_LOCUS27744</name>
</gene>
<dbReference type="AlphaFoldDB" id="A0A9P0LWJ2"/>
<sequence length="103" mass="12194">MSTKGWEKIIDKEILITLVEDRPVLWNKTLDKYKDNSASIAGWRVICAILMEDFEAMEQRQEFGKLVMKKWRQMRDAWVRSLKDKKNCKTSGFAVSNTNPYKY</sequence>
<name>A0A9P0LWJ2_ACAOB</name>
<evidence type="ECO:0000313" key="3">
    <source>
        <dbReference type="Proteomes" id="UP001152888"/>
    </source>
</evidence>
<dbReference type="OrthoDB" id="10071528at2759"/>
<feature type="domain" description="MADF" evidence="1">
    <location>
        <begin position="14"/>
        <end position="103"/>
    </location>
</feature>